<accession>Q0F0S5</accession>
<proteinExistence type="predicted"/>
<sequence length="49" mass="5590">MPIDDKDLPEGWTQQDWDRAFGTRDAEVDPFKPTLEELNTLTKTGSKPV</sequence>
<comment type="caution">
    <text evidence="1">The sequence shown here is derived from an EMBL/GenBank/DDBJ whole genome shotgun (WGS) entry which is preliminary data.</text>
</comment>
<protein>
    <submittedName>
        <fullName evidence="1">Uncharacterized protein</fullName>
    </submittedName>
</protein>
<gene>
    <name evidence="1" type="ORF">SPV1_06409</name>
</gene>
<dbReference type="HOGENOM" id="CLU_3161744_0_0_0"/>
<reference evidence="1 2" key="1">
    <citation type="submission" date="2006-09" db="EMBL/GenBank/DDBJ databases">
        <authorList>
            <person name="Emerson D."/>
            <person name="Ferriera S."/>
            <person name="Johnson J."/>
            <person name="Kravitz S."/>
            <person name="Halpern A."/>
            <person name="Remington K."/>
            <person name="Beeson K."/>
            <person name="Tran B."/>
            <person name="Rogers Y.-H."/>
            <person name="Friedman R."/>
            <person name="Venter J.C."/>
        </authorList>
    </citation>
    <scope>NUCLEOTIDE SEQUENCE [LARGE SCALE GENOMIC DNA]</scope>
    <source>
        <strain evidence="1 2">PV-1</strain>
    </source>
</reference>
<keyword evidence="2" id="KW-1185">Reference proteome</keyword>
<evidence type="ECO:0000313" key="1">
    <source>
        <dbReference type="EMBL" id="EAU54953.1"/>
    </source>
</evidence>
<evidence type="ECO:0000313" key="2">
    <source>
        <dbReference type="Proteomes" id="UP000005297"/>
    </source>
</evidence>
<name>Q0F0S5_9PROT</name>
<dbReference type="EMBL" id="AATS01000004">
    <property type="protein sequence ID" value="EAU54953.1"/>
    <property type="molecule type" value="Genomic_DNA"/>
</dbReference>
<organism evidence="1 2">
    <name type="scientific">Mariprofundus ferrooxydans PV-1</name>
    <dbReference type="NCBI Taxonomy" id="314345"/>
    <lineage>
        <taxon>Bacteria</taxon>
        <taxon>Pseudomonadati</taxon>
        <taxon>Pseudomonadota</taxon>
        <taxon>Candidatius Mariprofundia</taxon>
        <taxon>Mariprofundales</taxon>
        <taxon>Mariprofundaceae</taxon>
        <taxon>Mariprofundus</taxon>
    </lineage>
</organism>
<dbReference type="Proteomes" id="UP000005297">
    <property type="component" value="Unassembled WGS sequence"/>
</dbReference>
<dbReference type="InParanoid" id="Q0F0S5"/>
<feature type="non-terminal residue" evidence="1">
    <location>
        <position position="49"/>
    </location>
</feature>
<dbReference type="AlphaFoldDB" id="Q0F0S5"/>